<evidence type="ECO:0000313" key="4">
    <source>
        <dbReference type="Proteomes" id="UP001054252"/>
    </source>
</evidence>
<feature type="domain" description="CCHC-type" evidence="2">
    <location>
        <begin position="78"/>
        <end position="94"/>
    </location>
</feature>
<comment type="caution">
    <text evidence="3">The sequence shown here is derived from an EMBL/GenBank/DDBJ whole genome shotgun (WGS) entry which is preliminary data.</text>
</comment>
<dbReference type="SUPFAM" id="SSF57756">
    <property type="entry name" value="Retrovirus zinc finger-like domains"/>
    <property type="match status" value="1"/>
</dbReference>
<dbReference type="Gene3D" id="4.10.60.10">
    <property type="entry name" value="Zinc finger, CCHC-type"/>
    <property type="match status" value="1"/>
</dbReference>
<evidence type="ECO:0000313" key="3">
    <source>
        <dbReference type="EMBL" id="GKV32527.1"/>
    </source>
</evidence>
<name>A0AAV5L616_9ROSI</name>
<dbReference type="Proteomes" id="UP001054252">
    <property type="component" value="Unassembled WGS sequence"/>
</dbReference>
<dbReference type="GO" id="GO:0008270">
    <property type="term" value="F:zinc ion binding"/>
    <property type="evidence" value="ECO:0007669"/>
    <property type="project" value="InterPro"/>
</dbReference>
<dbReference type="AlphaFoldDB" id="A0AAV5L616"/>
<accession>A0AAV5L616</accession>
<organism evidence="3 4">
    <name type="scientific">Rubroshorea leprosula</name>
    <dbReference type="NCBI Taxonomy" id="152421"/>
    <lineage>
        <taxon>Eukaryota</taxon>
        <taxon>Viridiplantae</taxon>
        <taxon>Streptophyta</taxon>
        <taxon>Embryophyta</taxon>
        <taxon>Tracheophyta</taxon>
        <taxon>Spermatophyta</taxon>
        <taxon>Magnoliopsida</taxon>
        <taxon>eudicotyledons</taxon>
        <taxon>Gunneridae</taxon>
        <taxon>Pentapetalae</taxon>
        <taxon>rosids</taxon>
        <taxon>malvids</taxon>
        <taxon>Malvales</taxon>
        <taxon>Dipterocarpaceae</taxon>
        <taxon>Rubroshorea</taxon>
    </lineage>
</organism>
<protein>
    <recommendedName>
        <fullName evidence="2">CCHC-type domain-containing protein</fullName>
    </recommendedName>
</protein>
<dbReference type="EMBL" id="BPVZ01000096">
    <property type="protein sequence ID" value="GKV32527.1"/>
    <property type="molecule type" value="Genomic_DNA"/>
</dbReference>
<evidence type="ECO:0000256" key="1">
    <source>
        <dbReference type="SAM" id="MobiDB-lite"/>
    </source>
</evidence>
<feature type="compositionally biased region" description="Low complexity" evidence="1">
    <location>
        <begin position="122"/>
        <end position="135"/>
    </location>
</feature>
<sequence length="151" mass="17016">MDSQSYFDSQMDSQPYFDSQFDSQPYIDSQYDGIVEDTPESLWDCPSRSPLRKKLTTSRNHIAIPQDIPLPKNENNVVCQICDISGHVATICPQQYKVTCQLCNREGHTAKVCPNHYRSKSASDPSSTPTESSETITKIFANGRLTFTKKS</sequence>
<dbReference type="InterPro" id="IPR001878">
    <property type="entry name" value="Znf_CCHC"/>
</dbReference>
<proteinExistence type="predicted"/>
<feature type="domain" description="CCHC-type" evidence="2">
    <location>
        <begin position="99"/>
        <end position="115"/>
    </location>
</feature>
<keyword evidence="4" id="KW-1185">Reference proteome</keyword>
<gene>
    <name evidence="3" type="ORF">SLEP1_g41124</name>
</gene>
<dbReference type="InterPro" id="IPR036875">
    <property type="entry name" value="Znf_CCHC_sf"/>
</dbReference>
<feature type="region of interest" description="Disordered" evidence="1">
    <location>
        <begin position="115"/>
        <end position="135"/>
    </location>
</feature>
<dbReference type="GO" id="GO:0003676">
    <property type="term" value="F:nucleic acid binding"/>
    <property type="evidence" value="ECO:0007669"/>
    <property type="project" value="InterPro"/>
</dbReference>
<reference evidence="3 4" key="1">
    <citation type="journal article" date="2021" name="Commun. Biol.">
        <title>The genome of Shorea leprosula (Dipterocarpaceae) highlights the ecological relevance of drought in aseasonal tropical rainforests.</title>
        <authorList>
            <person name="Ng K.K.S."/>
            <person name="Kobayashi M.J."/>
            <person name="Fawcett J.A."/>
            <person name="Hatakeyama M."/>
            <person name="Paape T."/>
            <person name="Ng C.H."/>
            <person name="Ang C.C."/>
            <person name="Tnah L.H."/>
            <person name="Lee C.T."/>
            <person name="Nishiyama T."/>
            <person name="Sese J."/>
            <person name="O'Brien M.J."/>
            <person name="Copetti D."/>
            <person name="Mohd Noor M.I."/>
            <person name="Ong R.C."/>
            <person name="Putra M."/>
            <person name="Sireger I.Z."/>
            <person name="Indrioko S."/>
            <person name="Kosugi Y."/>
            <person name="Izuno A."/>
            <person name="Isagi Y."/>
            <person name="Lee S.L."/>
            <person name="Shimizu K.K."/>
        </authorList>
    </citation>
    <scope>NUCLEOTIDE SEQUENCE [LARGE SCALE GENOMIC DNA]</scope>
    <source>
        <strain evidence="3">214</strain>
    </source>
</reference>
<dbReference type="SMART" id="SM00343">
    <property type="entry name" value="ZnF_C2HC"/>
    <property type="match status" value="2"/>
</dbReference>
<evidence type="ECO:0000259" key="2">
    <source>
        <dbReference type="SMART" id="SM00343"/>
    </source>
</evidence>